<dbReference type="GO" id="GO:0016020">
    <property type="term" value="C:membrane"/>
    <property type="evidence" value="ECO:0007669"/>
    <property type="project" value="InterPro"/>
</dbReference>
<evidence type="ECO:0000256" key="1">
    <source>
        <dbReference type="ARBA" id="ARBA00005278"/>
    </source>
</evidence>
<dbReference type="EMBL" id="BOVK01000027">
    <property type="protein sequence ID" value="GIQ69392.1"/>
    <property type="molecule type" value="Genomic_DNA"/>
</dbReference>
<feature type="transmembrane region" description="Helical" evidence="3">
    <location>
        <begin position="418"/>
        <end position="438"/>
    </location>
</feature>
<keyword evidence="5" id="KW-1185">Reference proteome</keyword>
<dbReference type="PANTHER" id="PTHR22550:SF9">
    <property type="entry name" value="STAGE V SPORULATION PROTEIN AF"/>
    <property type="match status" value="1"/>
</dbReference>
<dbReference type="Pfam" id="PF03323">
    <property type="entry name" value="GerA"/>
    <property type="match status" value="1"/>
</dbReference>
<feature type="transmembrane region" description="Helical" evidence="3">
    <location>
        <begin position="323"/>
        <end position="344"/>
    </location>
</feature>
<evidence type="ECO:0000313" key="4">
    <source>
        <dbReference type="EMBL" id="GIQ69392.1"/>
    </source>
</evidence>
<dbReference type="InterPro" id="IPR004995">
    <property type="entry name" value="Spore_Ger"/>
</dbReference>
<proteinExistence type="inferred from homology"/>
<name>A0A8J4H1T8_9BACL</name>
<protein>
    <submittedName>
        <fullName evidence="4">Spore germination protein</fullName>
    </submittedName>
</protein>
<dbReference type="AlphaFoldDB" id="A0A8J4H1T8"/>
<dbReference type="PIRSF" id="PIRSF005690">
    <property type="entry name" value="GerBA"/>
    <property type="match status" value="1"/>
</dbReference>
<accession>A0A8J4H1T8</accession>
<comment type="caution">
    <text evidence="4">The sequence shown here is derived from an EMBL/GenBank/DDBJ whole genome shotgun (WGS) entry which is preliminary data.</text>
</comment>
<dbReference type="PANTHER" id="PTHR22550">
    <property type="entry name" value="SPORE GERMINATION PROTEIN"/>
    <property type="match status" value="1"/>
</dbReference>
<comment type="similarity">
    <text evidence="1">Belongs to the GerABKA family.</text>
</comment>
<dbReference type="InterPro" id="IPR050768">
    <property type="entry name" value="UPF0353/GerABKA_families"/>
</dbReference>
<dbReference type="RefSeq" id="WP_213412192.1">
    <property type="nucleotide sequence ID" value="NZ_BOVK01000027.1"/>
</dbReference>
<keyword evidence="3" id="KW-1133">Transmembrane helix</keyword>
<feature type="transmembrane region" description="Helical" evidence="3">
    <location>
        <begin position="445"/>
        <end position="468"/>
    </location>
</feature>
<evidence type="ECO:0000256" key="3">
    <source>
        <dbReference type="SAM" id="Phobius"/>
    </source>
</evidence>
<dbReference type="GO" id="GO:0009847">
    <property type="term" value="P:spore germination"/>
    <property type="evidence" value="ECO:0007669"/>
    <property type="project" value="InterPro"/>
</dbReference>
<sequence>MDKGIFDVEQDREIVGMESKMPDDEETLSQEELDLKTSDDIHRRLEDNIRVLEEKAGLNKSFDVIFREMTFAGKRTGLFYYNGFADDLALVEVLKRLSYVKKEELQPHALESFYEELVAHIQVDKVSTMSEVMMKVMAGGSALFVENETEAIVIDAKTFPQRGPDESTTEKVVRGSRDGFIETLLTNVTLVRRRIRDPRLKLEIMKVGKRTQTDVCVSYINDIADLETVKSVKRKIQGANVDGLPLGEKQLEELLMERSWNPFPMVRYSERPDVIASHLLEGHIVVFVDTSPSAMIIPTTMFHLVQHAEEYRQTSFIGTYLRWVRFIGIMASIFLLPFWLLLVLQPELKPAGLGFIGPDKTGQLPIVMQIVLAEIGVDLMRLAAVHTPTPLATAMGLIAAILIGDIAVQTGLFVNEVILYMAAAAIGMFATPSYELGLANRIVRLGLVALVALFHVPGFVVGLTLTLILLAVQRSYNSPYLWPFLPFNGKALLSILFRRPIQEQKRRPSITKPVDSTRRPLH</sequence>
<organism evidence="4 5">
    <name type="scientific">Xylanibacillus composti</name>
    <dbReference type="NCBI Taxonomy" id="1572762"/>
    <lineage>
        <taxon>Bacteria</taxon>
        <taxon>Bacillati</taxon>
        <taxon>Bacillota</taxon>
        <taxon>Bacilli</taxon>
        <taxon>Bacillales</taxon>
        <taxon>Paenibacillaceae</taxon>
        <taxon>Xylanibacillus</taxon>
    </lineage>
</organism>
<dbReference type="Proteomes" id="UP000677918">
    <property type="component" value="Unassembled WGS sequence"/>
</dbReference>
<evidence type="ECO:0000256" key="2">
    <source>
        <dbReference type="ARBA" id="ARBA00023136"/>
    </source>
</evidence>
<reference evidence="4" key="1">
    <citation type="submission" date="2021-04" db="EMBL/GenBank/DDBJ databases">
        <title>Draft genome sequence of Xylanibacillus composti strain K13.</title>
        <authorList>
            <person name="Uke A."/>
            <person name="Chhe C."/>
            <person name="Baramee S."/>
            <person name="Kosugi A."/>
        </authorList>
    </citation>
    <scope>NUCLEOTIDE SEQUENCE</scope>
    <source>
        <strain evidence="4">K13</strain>
    </source>
</reference>
<keyword evidence="3" id="KW-0812">Transmembrane</keyword>
<keyword evidence="2 3" id="KW-0472">Membrane</keyword>
<gene>
    <name evidence="4" type="ORF">XYCOK13_22160</name>
</gene>
<evidence type="ECO:0000313" key="5">
    <source>
        <dbReference type="Proteomes" id="UP000677918"/>
    </source>
</evidence>
<feature type="transmembrane region" description="Helical" evidence="3">
    <location>
        <begin position="391"/>
        <end position="412"/>
    </location>
</feature>